<dbReference type="InterPro" id="IPR029044">
    <property type="entry name" value="Nucleotide-diphossugar_trans"/>
</dbReference>
<dbReference type="Proteomes" id="UP001212170">
    <property type="component" value="Unassembled WGS sequence"/>
</dbReference>
<feature type="domain" description="Glycosyltransferase 2-like" evidence="1">
    <location>
        <begin position="10"/>
        <end position="136"/>
    </location>
</feature>
<sequence>MENIIFHKVSVIIPCYNQGKYLKETIASVLTQTYTNFEIIIVNDGSTDTKTIEILEDSNWPKTSIINIQNSGVCVARNMAINQAKGEYILPLDGDDLIAPTFLEKAVAILNNSDVALVTCDVKFFGKKKGIYQLSKYSLEALLGQNLMICTSMFRKKDFDETVGYNPNMNEGLEDWDFWLSLLKNGGKVHKIEEVLFYYRIKSVSRTTTVNLEKQSRLRRQVYENHKELYASHFFDPKNSFEYNNLLNSREYRLGKILLNPVRKLMKLLSF</sequence>
<evidence type="ECO:0000313" key="3">
    <source>
        <dbReference type="Proteomes" id="UP001212170"/>
    </source>
</evidence>
<dbReference type="Gene3D" id="3.90.550.10">
    <property type="entry name" value="Spore Coat Polysaccharide Biosynthesis Protein SpsA, Chain A"/>
    <property type="match status" value="1"/>
</dbReference>
<dbReference type="Pfam" id="PF00535">
    <property type="entry name" value="Glycos_transf_2"/>
    <property type="match status" value="1"/>
</dbReference>
<proteinExistence type="predicted"/>
<keyword evidence="3" id="KW-1185">Reference proteome</keyword>
<comment type="caution">
    <text evidence="2">The sequence shown here is derived from an EMBL/GenBank/DDBJ whole genome shotgun (WGS) entry which is preliminary data.</text>
</comment>
<gene>
    <name evidence="2" type="ORF">NJT12_04125</name>
</gene>
<name>A0ABT4W8H7_9FLAO</name>
<evidence type="ECO:0000259" key="1">
    <source>
        <dbReference type="Pfam" id="PF00535"/>
    </source>
</evidence>
<protein>
    <submittedName>
        <fullName evidence="2">Glycosyltransferase family 2 protein</fullName>
    </submittedName>
</protein>
<evidence type="ECO:0000313" key="2">
    <source>
        <dbReference type="EMBL" id="MDA6068801.1"/>
    </source>
</evidence>
<dbReference type="CDD" id="cd00761">
    <property type="entry name" value="Glyco_tranf_GTA_type"/>
    <property type="match status" value="1"/>
</dbReference>
<dbReference type="EMBL" id="JAMZNK010000004">
    <property type="protein sequence ID" value="MDA6068801.1"/>
    <property type="molecule type" value="Genomic_DNA"/>
</dbReference>
<dbReference type="InterPro" id="IPR001173">
    <property type="entry name" value="Glyco_trans_2-like"/>
</dbReference>
<dbReference type="InterPro" id="IPR050834">
    <property type="entry name" value="Glycosyltransf_2"/>
</dbReference>
<reference evidence="2 3" key="1">
    <citation type="journal article" date="2023" name="Chemosphere">
        <title>Whole genome analysis of Flavobacterium aziz-sancarii sp. nov., isolated from Ardley Island (Antarctica), revealed a rich resistome and bioremediation potential.</title>
        <authorList>
            <person name="Otur C."/>
            <person name="Okay S."/>
            <person name="Kurt-Kizildogan A."/>
        </authorList>
    </citation>
    <scope>NUCLEOTIDE SEQUENCE [LARGE SCALE GENOMIC DNA]</scope>
    <source>
        <strain evidence="2 3">AC</strain>
    </source>
</reference>
<dbReference type="SUPFAM" id="SSF53448">
    <property type="entry name" value="Nucleotide-diphospho-sugar transferases"/>
    <property type="match status" value="1"/>
</dbReference>
<dbReference type="PANTHER" id="PTHR43685:SF2">
    <property type="entry name" value="GLYCOSYLTRANSFERASE 2-LIKE DOMAIN-CONTAINING PROTEIN"/>
    <property type="match status" value="1"/>
</dbReference>
<accession>A0ABT4W8H7</accession>
<dbReference type="PANTHER" id="PTHR43685">
    <property type="entry name" value="GLYCOSYLTRANSFERASE"/>
    <property type="match status" value="1"/>
</dbReference>
<organism evidence="2 3">
    <name type="scientific">Flavobacterium azizsancarii</name>
    <dbReference type="NCBI Taxonomy" id="2961580"/>
    <lineage>
        <taxon>Bacteria</taxon>
        <taxon>Pseudomonadati</taxon>
        <taxon>Bacteroidota</taxon>
        <taxon>Flavobacteriia</taxon>
        <taxon>Flavobacteriales</taxon>
        <taxon>Flavobacteriaceae</taxon>
        <taxon>Flavobacterium</taxon>
    </lineage>
</organism>
<dbReference type="RefSeq" id="WP_271334639.1">
    <property type="nucleotide sequence ID" value="NZ_JAMZNK010000004.1"/>
</dbReference>